<dbReference type="Proteomes" id="UP000290567">
    <property type="component" value="Unassembled WGS sequence"/>
</dbReference>
<dbReference type="OrthoDB" id="6385861at2"/>
<feature type="domain" description="Glycosyl transferase family 1" evidence="1">
    <location>
        <begin position="194"/>
        <end position="309"/>
    </location>
</feature>
<comment type="caution">
    <text evidence="2">The sequence shown here is derived from an EMBL/GenBank/DDBJ whole genome shotgun (WGS) entry which is preliminary data.</text>
</comment>
<keyword evidence="2" id="KW-0808">Transferase</keyword>
<reference evidence="3" key="1">
    <citation type="submission" date="2019-02" db="EMBL/GenBank/DDBJ databases">
        <title>Draft genome sequence of Enterococcus sp. Gos25-1.</title>
        <authorList>
            <person name="Tanaka N."/>
            <person name="Shiwa Y."/>
            <person name="Fujita N."/>
        </authorList>
    </citation>
    <scope>NUCLEOTIDE SEQUENCE [LARGE SCALE GENOMIC DNA]</scope>
    <source>
        <strain evidence="3">Gos25-1</strain>
    </source>
</reference>
<evidence type="ECO:0000259" key="1">
    <source>
        <dbReference type="Pfam" id="PF00534"/>
    </source>
</evidence>
<sequence length="376" mass="43975">MNEILFVTNIEMKKTSGIYKKIVSQCKALSRMKKCTLICKKDGKIFNVIFYKGQWFKEISTNKPGNIRELLKHSKEMIESLPIEILYFRLTLKPTFRQVKLFKFARENGIKVIYEIPTFPFFFEQVNSSNRKLLTLLKMIFDKIIFLQSKRYIDCIPVILSNSEIKKEKKFFEITNGVCSNNLPINYKRNSLNDSINFLGVGTLISYHGYDKLIKSIYQYKQKENKIKIIFHIVGDGPEIGMLKRLALSLDLTNEIKFYGPLHGEELNKVFEIADAGIGALSLYKRHADIDTTLKVVEYLVRGIPVITSGHLNEKVNKDFYIEVENDSSVFDLRKVLEFLREFRSKDRDCEITFLRDLYNWDNIMEKIVNGNEFNQ</sequence>
<organism evidence="2 3">
    <name type="scientific">Enterococcus florum</name>
    <dbReference type="NCBI Taxonomy" id="2480627"/>
    <lineage>
        <taxon>Bacteria</taxon>
        <taxon>Bacillati</taxon>
        <taxon>Bacillota</taxon>
        <taxon>Bacilli</taxon>
        <taxon>Lactobacillales</taxon>
        <taxon>Enterococcaceae</taxon>
        <taxon>Enterococcus</taxon>
    </lineage>
</organism>
<accession>A0A4P5PAM2</accession>
<dbReference type="GO" id="GO:0016757">
    <property type="term" value="F:glycosyltransferase activity"/>
    <property type="evidence" value="ECO:0007669"/>
    <property type="project" value="InterPro"/>
</dbReference>
<proteinExistence type="predicted"/>
<dbReference type="PANTHER" id="PTHR12526">
    <property type="entry name" value="GLYCOSYLTRANSFERASE"/>
    <property type="match status" value="1"/>
</dbReference>
<name>A0A4P5PAM2_9ENTE</name>
<dbReference type="InterPro" id="IPR001296">
    <property type="entry name" value="Glyco_trans_1"/>
</dbReference>
<evidence type="ECO:0000313" key="2">
    <source>
        <dbReference type="EMBL" id="GCF93301.1"/>
    </source>
</evidence>
<dbReference type="AlphaFoldDB" id="A0A4P5PAM2"/>
<dbReference type="RefSeq" id="WP_146621758.1">
    <property type="nucleotide sequence ID" value="NZ_BJCC01000009.1"/>
</dbReference>
<dbReference type="SUPFAM" id="SSF53756">
    <property type="entry name" value="UDP-Glycosyltransferase/glycogen phosphorylase"/>
    <property type="match status" value="1"/>
</dbReference>
<keyword evidence="3" id="KW-1185">Reference proteome</keyword>
<dbReference type="Gene3D" id="3.40.50.2000">
    <property type="entry name" value="Glycogen Phosphorylase B"/>
    <property type="match status" value="2"/>
</dbReference>
<protein>
    <submittedName>
        <fullName evidence="2">Glycosyl transferase</fullName>
    </submittedName>
</protein>
<dbReference type="Pfam" id="PF00534">
    <property type="entry name" value="Glycos_transf_1"/>
    <property type="match status" value="1"/>
</dbReference>
<evidence type="ECO:0000313" key="3">
    <source>
        <dbReference type="Proteomes" id="UP000290567"/>
    </source>
</evidence>
<dbReference type="EMBL" id="BJCC01000009">
    <property type="protein sequence ID" value="GCF93301.1"/>
    <property type="molecule type" value="Genomic_DNA"/>
</dbReference>
<gene>
    <name evidence="2" type="ORF">NRIC_11920</name>
</gene>